<dbReference type="AlphaFoldDB" id="Q4L327"/>
<dbReference type="EMBL" id="AP006716">
    <property type="protein sequence ID" value="BAE05950.1"/>
    <property type="molecule type" value="Genomic_DNA"/>
</dbReference>
<organism evidence="1 2">
    <name type="scientific">Staphylococcus haemolyticus (strain JCSC1435)</name>
    <dbReference type="NCBI Taxonomy" id="279808"/>
    <lineage>
        <taxon>Bacteria</taxon>
        <taxon>Bacillati</taxon>
        <taxon>Bacillota</taxon>
        <taxon>Bacilli</taxon>
        <taxon>Bacillales</taxon>
        <taxon>Staphylococcaceae</taxon>
        <taxon>Staphylococcus</taxon>
    </lineage>
</organism>
<dbReference type="KEGG" id="sha:SH2641"/>
<dbReference type="Proteomes" id="UP000000543">
    <property type="component" value="Chromosome"/>
</dbReference>
<protein>
    <submittedName>
        <fullName evidence="1">Uncharacterized protein</fullName>
    </submittedName>
</protein>
<name>Q4L327_STAHJ</name>
<proteinExistence type="predicted"/>
<reference evidence="1 2" key="1">
    <citation type="journal article" date="2005" name="J. Bacteriol.">
        <title>Whole-genome sequencing of Staphylococcus haemolyticus uncovers the extreme plasticity of its genome and the evolution of human-colonizing staphylococcal species.</title>
        <authorList>
            <person name="Takeuchi F."/>
            <person name="Watanabe S."/>
            <person name="Baba T."/>
            <person name="Yuzawa H."/>
            <person name="Ito T."/>
            <person name="Morimoto Y."/>
            <person name="Kuroda M."/>
            <person name="Cui L."/>
            <person name="Takahashi M."/>
            <person name="Ankai A."/>
            <person name="Baba S."/>
            <person name="Fukui S."/>
            <person name="Lee J.C."/>
            <person name="Hiramatsu K."/>
        </authorList>
    </citation>
    <scope>NUCLEOTIDE SEQUENCE [LARGE SCALE GENOMIC DNA]</scope>
    <source>
        <strain evidence="1 2">JCSC1435</strain>
    </source>
</reference>
<evidence type="ECO:0000313" key="1">
    <source>
        <dbReference type="EMBL" id="BAE05950.1"/>
    </source>
</evidence>
<gene>
    <name evidence="1" type="ordered locus">SH2641</name>
</gene>
<evidence type="ECO:0000313" key="2">
    <source>
        <dbReference type="Proteomes" id="UP000000543"/>
    </source>
</evidence>
<sequence length="42" mass="5065">MFLIAFCCRFLQIIRNKFSIVISKLVKYVFFEVINRSIRNGH</sequence>
<accession>Q4L327</accession>
<dbReference type="HOGENOM" id="CLU_3258149_0_0_9"/>